<evidence type="ECO:0000313" key="2">
    <source>
        <dbReference type="Proteomes" id="UP000184304"/>
    </source>
</evidence>
<protein>
    <submittedName>
        <fullName evidence="1">Uncharacterized protein</fullName>
    </submittedName>
</protein>
<sequence length="89" mass="9903">MQLPTRPGIKVPISERQREQKIQEFQSKLRNSSKVATGKYSDSGGVNYPAGNTVPFDLDASLLSPKRDKSSHMGDLRDCTKVNHSLLVF</sequence>
<evidence type="ECO:0000313" key="1">
    <source>
        <dbReference type="EMBL" id="OJI90652.1"/>
    </source>
</evidence>
<gene>
    <name evidence="1" type="ORF">ASPTUDRAFT_37400</name>
</gene>
<dbReference type="AlphaFoldDB" id="A0A1L9NN86"/>
<name>A0A1L9NN86_ASPTC</name>
<dbReference type="EMBL" id="KV878176">
    <property type="protein sequence ID" value="OJI90652.1"/>
    <property type="molecule type" value="Genomic_DNA"/>
</dbReference>
<reference evidence="2" key="1">
    <citation type="journal article" date="2017" name="Genome Biol.">
        <title>Comparative genomics reveals high biological diversity and specific adaptations in the industrially and medically important fungal genus Aspergillus.</title>
        <authorList>
            <person name="de Vries R.P."/>
            <person name="Riley R."/>
            <person name="Wiebenga A."/>
            <person name="Aguilar-Osorio G."/>
            <person name="Amillis S."/>
            <person name="Uchima C.A."/>
            <person name="Anderluh G."/>
            <person name="Asadollahi M."/>
            <person name="Askin M."/>
            <person name="Barry K."/>
            <person name="Battaglia E."/>
            <person name="Bayram O."/>
            <person name="Benocci T."/>
            <person name="Braus-Stromeyer S.A."/>
            <person name="Caldana C."/>
            <person name="Canovas D."/>
            <person name="Cerqueira G.C."/>
            <person name="Chen F."/>
            <person name="Chen W."/>
            <person name="Choi C."/>
            <person name="Clum A."/>
            <person name="Dos Santos R.A."/>
            <person name="Damasio A.R."/>
            <person name="Diallinas G."/>
            <person name="Emri T."/>
            <person name="Fekete E."/>
            <person name="Flipphi M."/>
            <person name="Freyberg S."/>
            <person name="Gallo A."/>
            <person name="Gournas C."/>
            <person name="Habgood R."/>
            <person name="Hainaut M."/>
            <person name="Harispe M.L."/>
            <person name="Henrissat B."/>
            <person name="Hilden K.S."/>
            <person name="Hope R."/>
            <person name="Hossain A."/>
            <person name="Karabika E."/>
            <person name="Karaffa L."/>
            <person name="Karanyi Z."/>
            <person name="Krasevec N."/>
            <person name="Kuo A."/>
            <person name="Kusch H."/>
            <person name="LaButti K."/>
            <person name="Lagendijk E.L."/>
            <person name="Lapidus A."/>
            <person name="Levasseur A."/>
            <person name="Lindquist E."/>
            <person name="Lipzen A."/>
            <person name="Logrieco A.F."/>
            <person name="MacCabe A."/>
            <person name="Maekelae M.R."/>
            <person name="Malavazi I."/>
            <person name="Melin P."/>
            <person name="Meyer V."/>
            <person name="Mielnichuk N."/>
            <person name="Miskei M."/>
            <person name="Molnar A.P."/>
            <person name="Mule G."/>
            <person name="Ngan C.Y."/>
            <person name="Orejas M."/>
            <person name="Orosz E."/>
            <person name="Ouedraogo J.P."/>
            <person name="Overkamp K.M."/>
            <person name="Park H.-S."/>
            <person name="Perrone G."/>
            <person name="Piumi F."/>
            <person name="Punt P.J."/>
            <person name="Ram A.F."/>
            <person name="Ramon A."/>
            <person name="Rauscher S."/>
            <person name="Record E."/>
            <person name="Riano-Pachon D.M."/>
            <person name="Robert V."/>
            <person name="Roehrig J."/>
            <person name="Ruller R."/>
            <person name="Salamov A."/>
            <person name="Salih N.S."/>
            <person name="Samson R.A."/>
            <person name="Sandor E."/>
            <person name="Sanguinetti M."/>
            <person name="Schuetze T."/>
            <person name="Sepcic K."/>
            <person name="Shelest E."/>
            <person name="Sherlock G."/>
            <person name="Sophianopoulou V."/>
            <person name="Squina F.M."/>
            <person name="Sun H."/>
            <person name="Susca A."/>
            <person name="Todd R.B."/>
            <person name="Tsang A."/>
            <person name="Unkles S.E."/>
            <person name="van de Wiele N."/>
            <person name="van Rossen-Uffink D."/>
            <person name="Oliveira J.V."/>
            <person name="Vesth T.C."/>
            <person name="Visser J."/>
            <person name="Yu J.-H."/>
            <person name="Zhou M."/>
            <person name="Andersen M.R."/>
            <person name="Archer D.B."/>
            <person name="Baker S.E."/>
            <person name="Benoit I."/>
            <person name="Brakhage A.A."/>
            <person name="Braus G.H."/>
            <person name="Fischer R."/>
            <person name="Frisvad J.C."/>
            <person name="Goldman G.H."/>
            <person name="Houbraken J."/>
            <person name="Oakley B."/>
            <person name="Pocsi I."/>
            <person name="Scazzocchio C."/>
            <person name="Seiboth B."/>
            <person name="vanKuyk P.A."/>
            <person name="Wortman J."/>
            <person name="Dyer P.S."/>
            <person name="Grigoriev I.V."/>
        </authorList>
    </citation>
    <scope>NUCLEOTIDE SEQUENCE [LARGE SCALE GENOMIC DNA]</scope>
    <source>
        <strain evidence="2">CBS 134.48</strain>
    </source>
</reference>
<dbReference type="Proteomes" id="UP000184304">
    <property type="component" value="Unassembled WGS sequence"/>
</dbReference>
<keyword evidence="2" id="KW-1185">Reference proteome</keyword>
<dbReference type="VEuPathDB" id="FungiDB:ASPTUDRAFT_37400"/>
<organism evidence="1 2">
    <name type="scientific">Aspergillus tubingensis (strain CBS 134.48)</name>
    <dbReference type="NCBI Taxonomy" id="767770"/>
    <lineage>
        <taxon>Eukaryota</taxon>
        <taxon>Fungi</taxon>
        <taxon>Dikarya</taxon>
        <taxon>Ascomycota</taxon>
        <taxon>Pezizomycotina</taxon>
        <taxon>Eurotiomycetes</taxon>
        <taxon>Eurotiomycetidae</taxon>
        <taxon>Eurotiales</taxon>
        <taxon>Aspergillaceae</taxon>
        <taxon>Aspergillus</taxon>
        <taxon>Aspergillus subgen. Circumdati</taxon>
    </lineage>
</organism>
<proteinExistence type="predicted"/>
<accession>A0A1L9NN86</accession>